<evidence type="ECO:0000313" key="2">
    <source>
        <dbReference type="EMBL" id="KAG5197220.1"/>
    </source>
</evidence>
<feature type="region of interest" description="Disordered" evidence="1">
    <location>
        <begin position="117"/>
        <end position="150"/>
    </location>
</feature>
<gene>
    <name evidence="2" type="ORF">JEQ12_010674</name>
</gene>
<dbReference type="Proteomes" id="UP000664991">
    <property type="component" value="Unassembled WGS sequence"/>
</dbReference>
<accession>A0A835ZN42</accession>
<comment type="caution">
    <text evidence="2">The sequence shown here is derived from an EMBL/GenBank/DDBJ whole genome shotgun (WGS) entry which is preliminary data.</text>
</comment>
<dbReference type="EMBL" id="JAEMGP010000020">
    <property type="protein sequence ID" value="KAG5197220.1"/>
    <property type="molecule type" value="Genomic_DNA"/>
</dbReference>
<evidence type="ECO:0000256" key="1">
    <source>
        <dbReference type="SAM" id="MobiDB-lite"/>
    </source>
</evidence>
<sequence length="253" mass="28219">MAVLRSPGELAQEQLVEPQQALDRWSLRRPPVLFQKQIDLAQNFPGFRSPVLRSLVCIKPISQKSLIHPLRNSFLKSNQCAELLSLSYSDELCSALTLRMPRLHWRELEIGARDRKAEGLRKSVRSNPGKKTSRFEDALQRGLSEATEQRGPPCGLGLLRGVSRLCGLKKSVSVRGPLIPEGPEISLTFTSRIPLFPKINTRSPGEPRQLFWRVEGKLVKNSFEEPLGYEVDGGGLKVGQAGSEPTAAWEETE</sequence>
<organism evidence="2 3">
    <name type="scientific">Ovis aries</name>
    <name type="common">Sheep</name>
    <dbReference type="NCBI Taxonomy" id="9940"/>
    <lineage>
        <taxon>Eukaryota</taxon>
        <taxon>Metazoa</taxon>
        <taxon>Chordata</taxon>
        <taxon>Craniata</taxon>
        <taxon>Vertebrata</taxon>
        <taxon>Euteleostomi</taxon>
        <taxon>Mammalia</taxon>
        <taxon>Eutheria</taxon>
        <taxon>Laurasiatheria</taxon>
        <taxon>Artiodactyla</taxon>
        <taxon>Ruminantia</taxon>
        <taxon>Pecora</taxon>
        <taxon>Bovidae</taxon>
        <taxon>Caprinae</taxon>
        <taxon>Ovis</taxon>
    </lineage>
</organism>
<name>A0A835ZN42_SHEEP</name>
<protein>
    <submittedName>
        <fullName evidence="2">Uncharacterized protein</fullName>
    </submittedName>
</protein>
<feature type="region of interest" description="Disordered" evidence="1">
    <location>
        <begin position="234"/>
        <end position="253"/>
    </location>
</feature>
<proteinExistence type="predicted"/>
<reference evidence="2 3" key="1">
    <citation type="submission" date="2020-12" db="EMBL/GenBank/DDBJ databases">
        <title>De novo assembly of Tibetan sheep genome.</title>
        <authorList>
            <person name="Li X."/>
        </authorList>
    </citation>
    <scope>NUCLEOTIDE SEQUENCE [LARGE SCALE GENOMIC DNA]</scope>
    <source>
        <tissue evidence="2">Heart</tissue>
    </source>
</reference>
<evidence type="ECO:0000313" key="3">
    <source>
        <dbReference type="Proteomes" id="UP000664991"/>
    </source>
</evidence>
<dbReference type="AlphaFoldDB" id="A0A835ZN42"/>